<accession>A0A7N0T9Q4</accession>
<dbReference type="GO" id="GO:0022900">
    <property type="term" value="P:electron transport chain"/>
    <property type="evidence" value="ECO:0007669"/>
    <property type="project" value="InterPro"/>
</dbReference>
<evidence type="ECO:0000256" key="2">
    <source>
        <dbReference type="ARBA" id="ARBA00007874"/>
    </source>
</evidence>
<comment type="cofactor">
    <cofactor evidence="9">
        <name>[2Fe-2S] cluster</name>
        <dbReference type="ChEBI" id="CHEBI:190135"/>
    </cofactor>
    <text evidence="9">Binds 1 [2Fe-2S] cluster.</text>
</comment>
<dbReference type="NCBIfam" id="TIGR02008">
    <property type="entry name" value="fdx_plant"/>
    <property type="match status" value="1"/>
</dbReference>
<comment type="subcellular location">
    <subcellularLocation>
        <location evidence="1 9">Plastid</location>
        <location evidence="1 9">Chloroplast</location>
    </subcellularLocation>
</comment>
<dbReference type="GO" id="GO:0009644">
    <property type="term" value="P:response to high light intensity"/>
    <property type="evidence" value="ECO:0007669"/>
    <property type="project" value="EnsemblPlants"/>
</dbReference>
<dbReference type="InterPro" id="IPR001041">
    <property type="entry name" value="2Fe-2S_ferredoxin-type"/>
</dbReference>
<evidence type="ECO:0000256" key="3">
    <source>
        <dbReference type="ARBA" id="ARBA00022448"/>
    </source>
</evidence>
<protein>
    <recommendedName>
        <fullName evidence="9">Ferredoxin</fullName>
    </recommendedName>
</protein>
<keyword evidence="4 9" id="KW-0001">2Fe-2S</keyword>
<dbReference type="GO" id="GO:0009055">
    <property type="term" value="F:electron transfer activity"/>
    <property type="evidence" value="ECO:0007669"/>
    <property type="project" value="EnsemblPlants"/>
</dbReference>
<keyword evidence="8 9" id="KW-0411">Iron-sulfur</keyword>
<name>A0A7N0T9Q4_KALFE</name>
<dbReference type="PROSITE" id="PS51085">
    <property type="entry name" value="2FE2S_FER_2"/>
    <property type="match status" value="1"/>
</dbReference>
<dbReference type="EnsemblPlants" id="Kaladp0029s0069.1.v1.1">
    <property type="protein sequence ID" value="Kaladp0029s0069.1.v1.1.CDS.1"/>
    <property type="gene ID" value="Kaladp0029s0069.v1.1"/>
</dbReference>
<evidence type="ECO:0000313" key="12">
    <source>
        <dbReference type="Proteomes" id="UP000594263"/>
    </source>
</evidence>
<dbReference type="GO" id="GO:0051537">
    <property type="term" value="F:2 iron, 2 sulfur cluster binding"/>
    <property type="evidence" value="ECO:0007669"/>
    <property type="project" value="UniProtKB-KW"/>
</dbReference>
<evidence type="ECO:0000313" key="11">
    <source>
        <dbReference type="EnsemblPlants" id="Kaladp0029s0069.1.v1.1.CDS.1"/>
    </source>
</evidence>
<dbReference type="SUPFAM" id="SSF54292">
    <property type="entry name" value="2Fe-2S ferredoxin-like"/>
    <property type="match status" value="1"/>
</dbReference>
<dbReference type="AlphaFoldDB" id="A0A7N0T9Q4"/>
<dbReference type="Gene3D" id="3.10.20.30">
    <property type="match status" value="1"/>
</dbReference>
<evidence type="ECO:0000256" key="7">
    <source>
        <dbReference type="ARBA" id="ARBA00023004"/>
    </source>
</evidence>
<evidence type="ECO:0000259" key="10">
    <source>
        <dbReference type="PROSITE" id="PS51085"/>
    </source>
</evidence>
<evidence type="ECO:0000256" key="5">
    <source>
        <dbReference type="ARBA" id="ARBA00022723"/>
    </source>
</evidence>
<dbReference type="PANTHER" id="PTHR43112:SF9">
    <property type="entry name" value="FERREDOXIN C 1, CHLOROPLASTIC"/>
    <property type="match status" value="1"/>
</dbReference>
<dbReference type="Proteomes" id="UP000594263">
    <property type="component" value="Unplaced"/>
</dbReference>
<dbReference type="InterPro" id="IPR012675">
    <property type="entry name" value="Beta-grasp_dom_sf"/>
</dbReference>
<organism evidence="11 12">
    <name type="scientific">Kalanchoe fedtschenkoi</name>
    <name type="common">Lavender scallops</name>
    <name type="synonym">South American air plant</name>
    <dbReference type="NCBI Taxonomy" id="63787"/>
    <lineage>
        <taxon>Eukaryota</taxon>
        <taxon>Viridiplantae</taxon>
        <taxon>Streptophyta</taxon>
        <taxon>Embryophyta</taxon>
        <taxon>Tracheophyta</taxon>
        <taxon>Spermatophyta</taxon>
        <taxon>Magnoliopsida</taxon>
        <taxon>eudicotyledons</taxon>
        <taxon>Gunneridae</taxon>
        <taxon>Pentapetalae</taxon>
        <taxon>Saxifragales</taxon>
        <taxon>Crassulaceae</taxon>
        <taxon>Kalanchoe</taxon>
    </lineage>
</organism>
<dbReference type="CDD" id="cd00207">
    <property type="entry name" value="fer2"/>
    <property type="match status" value="1"/>
</dbReference>
<evidence type="ECO:0000256" key="1">
    <source>
        <dbReference type="ARBA" id="ARBA00004229"/>
    </source>
</evidence>
<evidence type="ECO:0000256" key="8">
    <source>
        <dbReference type="ARBA" id="ARBA00023014"/>
    </source>
</evidence>
<dbReference type="OMA" id="DCHIRTI"/>
<dbReference type="PANTHER" id="PTHR43112">
    <property type="entry name" value="FERREDOXIN"/>
    <property type="match status" value="1"/>
</dbReference>
<dbReference type="GO" id="GO:0009507">
    <property type="term" value="C:chloroplast"/>
    <property type="evidence" value="ECO:0007669"/>
    <property type="project" value="UniProtKB-SubCell"/>
</dbReference>
<proteinExistence type="inferred from homology"/>
<sequence length="147" mass="16107">MASLLHLPAAPLFTTFRAQTNRKASFASVNRRSRSVRRAGLFARAYKVVIEHEGEKREVEVEGDETILSKALDLGLDVPHDCKLGVCMTCPAKLLSGEVDQSEGMLSDDVIERGYALLCVAYPKSDCSIKVIPEEELLSLQLATAND</sequence>
<dbReference type="Gramene" id="Kaladp0029s0069.1.v1.1">
    <property type="protein sequence ID" value="Kaladp0029s0069.1.v1.1.CDS.1"/>
    <property type="gene ID" value="Kaladp0029s0069.v1.1"/>
</dbReference>
<keyword evidence="6 9" id="KW-0249">Electron transport</keyword>
<comment type="similarity">
    <text evidence="2 9">Belongs to the 2Fe2S plant-type ferredoxin family.</text>
</comment>
<evidence type="ECO:0000256" key="4">
    <source>
        <dbReference type="ARBA" id="ARBA00022714"/>
    </source>
</evidence>
<keyword evidence="5 9" id="KW-0479">Metal-binding</keyword>
<evidence type="ECO:0000256" key="9">
    <source>
        <dbReference type="RuleBase" id="RU364001"/>
    </source>
</evidence>
<keyword evidence="12" id="KW-1185">Reference proteome</keyword>
<keyword evidence="9" id="KW-0150">Chloroplast</keyword>
<keyword evidence="3 9" id="KW-0813">Transport</keyword>
<dbReference type="Pfam" id="PF00111">
    <property type="entry name" value="Fer2"/>
    <property type="match status" value="1"/>
</dbReference>
<dbReference type="InterPro" id="IPR010241">
    <property type="entry name" value="Fd_pln"/>
</dbReference>
<keyword evidence="9" id="KW-0934">Plastid</keyword>
<dbReference type="GO" id="GO:0046872">
    <property type="term" value="F:metal ion binding"/>
    <property type="evidence" value="ECO:0007669"/>
    <property type="project" value="UniProtKB-KW"/>
</dbReference>
<evidence type="ECO:0000256" key="6">
    <source>
        <dbReference type="ARBA" id="ARBA00022982"/>
    </source>
</evidence>
<dbReference type="InterPro" id="IPR036010">
    <property type="entry name" value="2Fe-2S_ferredoxin-like_sf"/>
</dbReference>
<reference evidence="11" key="1">
    <citation type="submission" date="2021-01" db="UniProtKB">
        <authorList>
            <consortium name="EnsemblPlants"/>
        </authorList>
    </citation>
    <scope>IDENTIFICATION</scope>
</reference>
<keyword evidence="7 9" id="KW-0408">Iron</keyword>
<feature type="domain" description="2Fe-2S ferredoxin-type" evidence="10">
    <location>
        <begin position="46"/>
        <end position="135"/>
    </location>
</feature>
<comment type="function">
    <text evidence="9">Ferredoxins are iron-sulfur proteins that transfer electrons in a wide variety of metabolic reactions.</text>
</comment>